<accession>A0A2T3A4R4</accession>
<evidence type="ECO:0000256" key="2">
    <source>
        <dbReference type="SAM" id="SignalP"/>
    </source>
</evidence>
<name>A0A2T3A4R4_9PEZI</name>
<protein>
    <recommendedName>
        <fullName evidence="5">Secreted protein</fullName>
    </recommendedName>
</protein>
<feature type="signal peptide" evidence="2">
    <location>
        <begin position="1"/>
        <end position="18"/>
    </location>
</feature>
<dbReference type="Proteomes" id="UP000241462">
    <property type="component" value="Unassembled WGS sequence"/>
</dbReference>
<feature type="chain" id="PRO_5015469722" description="Secreted protein" evidence="2">
    <location>
        <begin position="19"/>
        <end position="170"/>
    </location>
</feature>
<dbReference type="InParanoid" id="A0A2T3A4R4"/>
<evidence type="ECO:0000256" key="1">
    <source>
        <dbReference type="SAM" id="MobiDB-lite"/>
    </source>
</evidence>
<keyword evidence="4" id="KW-1185">Reference proteome</keyword>
<feature type="region of interest" description="Disordered" evidence="1">
    <location>
        <begin position="112"/>
        <end position="140"/>
    </location>
</feature>
<keyword evidence="2" id="KW-0732">Signal</keyword>
<evidence type="ECO:0000313" key="3">
    <source>
        <dbReference type="EMBL" id="PSR82839.1"/>
    </source>
</evidence>
<organism evidence="3 4">
    <name type="scientific">Coniella lustricola</name>
    <dbReference type="NCBI Taxonomy" id="2025994"/>
    <lineage>
        <taxon>Eukaryota</taxon>
        <taxon>Fungi</taxon>
        <taxon>Dikarya</taxon>
        <taxon>Ascomycota</taxon>
        <taxon>Pezizomycotina</taxon>
        <taxon>Sordariomycetes</taxon>
        <taxon>Sordariomycetidae</taxon>
        <taxon>Diaporthales</taxon>
        <taxon>Schizoparmaceae</taxon>
        <taxon>Coniella</taxon>
    </lineage>
</organism>
<proteinExistence type="predicted"/>
<gene>
    <name evidence="3" type="ORF">BD289DRAFT_295538</name>
</gene>
<evidence type="ECO:0008006" key="5">
    <source>
        <dbReference type="Google" id="ProtNLM"/>
    </source>
</evidence>
<reference evidence="3 4" key="1">
    <citation type="journal article" date="2018" name="Mycol. Prog.">
        <title>Coniella lustricola, a new species from submerged detritus.</title>
        <authorList>
            <person name="Raudabaugh D.B."/>
            <person name="Iturriaga T."/>
            <person name="Carver A."/>
            <person name="Mondo S."/>
            <person name="Pangilinan J."/>
            <person name="Lipzen A."/>
            <person name="He G."/>
            <person name="Amirebrahimi M."/>
            <person name="Grigoriev I.V."/>
            <person name="Miller A.N."/>
        </authorList>
    </citation>
    <scope>NUCLEOTIDE SEQUENCE [LARGE SCALE GENOMIC DNA]</scope>
    <source>
        <strain evidence="3 4">B22-T-1</strain>
    </source>
</reference>
<dbReference type="EMBL" id="KZ678469">
    <property type="protein sequence ID" value="PSR82839.1"/>
    <property type="molecule type" value="Genomic_DNA"/>
</dbReference>
<dbReference type="AlphaFoldDB" id="A0A2T3A4R4"/>
<feature type="compositionally biased region" description="Basic and acidic residues" evidence="1">
    <location>
        <begin position="120"/>
        <end position="132"/>
    </location>
</feature>
<evidence type="ECO:0000313" key="4">
    <source>
        <dbReference type="Proteomes" id="UP000241462"/>
    </source>
</evidence>
<sequence length="170" mass="18299">MLCGAVCCVLCWVVLCCAGQSRRERETQRPRRGSRQPASPPAGDAVLRCAVLPAGYAVQACRTALAPSHWRTLPQNHPPGPPVHALLQHLLGGPFTGPSQRSLHLSTRLCSTTPSPSHFAPDHETNETRRDGNQPGPIMRTSHISCAAQATPLVFVASHSHVPSDRRRGS</sequence>